<dbReference type="InterPro" id="IPR016125">
    <property type="entry name" value="Peptidase_C15-like"/>
</dbReference>
<evidence type="ECO:0000256" key="7">
    <source>
        <dbReference type="ARBA" id="ARBA00022801"/>
    </source>
</evidence>
<dbReference type="GO" id="GO:0005829">
    <property type="term" value="C:cytosol"/>
    <property type="evidence" value="ECO:0007669"/>
    <property type="project" value="InterPro"/>
</dbReference>
<dbReference type="NCBIfam" id="NF009676">
    <property type="entry name" value="PRK13197.1"/>
    <property type="match status" value="1"/>
</dbReference>
<evidence type="ECO:0000256" key="4">
    <source>
        <dbReference type="ARBA" id="ARBA00006641"/>
    </source>
</evidence>
<dbReference type="GO" id="GO:0016920">
    <property type="term" value="F:pyroglutamyl-peptidase activity"/>
    <property type="evidence" value="ECO:0007669"/>
    <property type="project" value="UniProtKB-EC"/>
</dbReference>
<dbReference type="PRINTS" id="PR00706">
    <property type="entry name" value="PYROGLUPTASE"/>
</dbReference>
<comment type="caution">
    <text evidence="11">The sequence shown here is derived from an EMBL/GenBank/DDBJ whole genome shotgun (WGS) entry which is preliminary data.</text>
</comment>
<dbReference type="PROSITE" id="PS01333">
    <property type="entry name" value="PYRASE_GLU"/>
    <property type="match status" value="1"/>
</dbReference>
<dbReference type="Gene3D" id="3.40.630.20">
    <property type="entry name" value="Peptidase C15, pyroglutamyl peptidase I-like"/>
    <property type="match status" value="1"/>
</dbReference>
<feature type="active site" evidence="10">
    <location>
        <position position="156"/>
    </location>
</feature>
<keyword evidence="8" id="KW-0788">Thiol protease</keyword>
<evidence type="ECO:0000256" key="5">
    <source>
        <dbReference type="ARBA" id="ARBA00022490"/>
    </source>
</evidence>
<dbReference type="CDD" id="cd00501">
    <property type="entry name" value="Peptidase_C15"/>
    <property type="match status" value="1"/>
</dbReference>
<keyword evidence="6" id="KW-0645">Protease</keyword>
<evidence type="ECO:0000313" key="11">
    <source>
        <dbReference type="EMBL" id="MDK4334117.1"/>
    </source>
</evidence>
<sequence>MKSKQRATVSCHTGMMKILVTAFDAFGGEEINPTERALDRLPDEIGGAQIIKHPVPTVFGEALKQAIAVAEKENVDAVVCLGQAGGRGHITPERVGINLADASIPDNAGNQPSDEPVVEGGPAAYFSTLPVKAMVAAIQEAEIPAQVSTTAGTFVCNHLLYGLLHHFKDTQVKAGFIHVPFIKEQNKENSPMLELTDVVQGVERAISAVAKSA</sequence>
<dbReference type="InterPro" id="IPR000816">
    <property type="entry name" value="Peptidase_C15"/>
</dbReference>
<dbReference type="PANTHER" id="PTHR23402:SF1">
    <property type="entry name" value="PYROGLUTAMYL-PEPTIDASE I"/>
    <property type="match status" value="1"/>
</dbReference>
<feature type="active site" evidence="9">
    <location>
        <position position="93"/>
    </location>
</feature>
<organism evidence="11 12">
    <name type="scientific">Corynebacterium accolens</name>
    <dbReference type="NCBI Taxonomy" id="38284"/>
    <lineage>
        <taxon>Bacteria</taxon>
        <taxon>Bacillati</taxon>
        <taxon>Actinomycetota</taxon>
        <taxon>Actinomycetes</taxon>
        <taxon>Mycobacteriales</taxon>
        <taxon>Corynebacteriaceae</taxon>
        <taxon>Corynebacterium</taxon>
    </lineage>
</organism>
<dbReference type="NCBIfam" id="TIGR00504">
    <property type="entry name" value="pyro_pdase"/>
    <property type="match status" value="1"/>
</dbReference>
<dbReference type="PANTHER" id="PTHR23402">
    <property type="entry name" value="PROTEASE FAMILY C15 PYROGLUTAMYL-PEPTIDASE I-RELATED"/>
    <property type="match status" value="1"/>
</dbReference>
<dbReference type="RefSeq" id="WP_023028600.1">
    <property type="nucleotide sequence ID" value="NZ_CP100375.1"/>
</dbReference>
<dbReference type="PIRSF" id="PIRSF015592">
    <property type="entry name" value="Prld-crbxl_pptds"/>
    <property type="match status" value="1"/>
</dbReference>
<evidence type="ECO:0000256" key="8">
    <source>
        <dbReference type="ARBA" id="ARBA00022807"/>
    </source>
</evidence>
<comment type="subcellular location">
    <subcellularLocation>
        <location evidence="3">Cytoplasm</location>
    </subcellularLocation>
</comment>
<gene>
    <name evidence="11" type="primary">pcp</name>
    <name evidence="11" type="ORF">QPX58_01625</name>
</gene>
<evidence type="ECO:0000256" key="1">
    <source>
        <dbReference type="ARBA" id="ARBA00001770"/>
    </source>
</evidence>
<dbReference type="FunFam" id="3.40.630.20:FF:000001">
    <property type="entry name" value="Pyrrolidone-carboxylate peptidase"/>
    <property type="match status" value="1"/>
</dbReference>
<dbReference type="PROSITE" id="PS01334">
    <property type="entry name" value="PYRASE_CYS"/>
    <property type="match status" value="1"/>
</dbReference>
<reference evidence="11" key="1">
    <citation type="submission" date="2023-05" db="EMBL/GenBank/DDBJ databases">
        <title>Metabolic capabilities are highly conserved among human nasal-associated Corynebacterium species in pangenomic analyses.</title>
        <authorList>
            <person name="Tran T.H."/>
            <person name="Roberts A.Q."/>
            <person name="Escapa I.F."/>
            <person name="Gao W."/>
            <person name="Conlan S."/>
            <person name="Kong H."/>
            <person name="Segre J.A."/>
            <person name="Kelly M.S."/>
            <person name="Lemon K.P."/>
        </authorList>
    </citation>
    <scope>NUCLEOTIDE SEQUENCE</scope>
    <source>
        <strain evidence="11">KPL2618</strain>
    </source>
</reference>
<protein>
    <recommendedName>
        <fullName evidence="9">Pyroglutamyl-peptidase I</fullName>
        <ecNumber evidence="9">3.4.19.3</ecNumber>
    </recommendedName>
</protein>
<keyword evidence="7 11" id="KW-0378">Hydrolase</keyword>
<dbReference type="GO" id="GO:0006508">
    <property type="term" value="P:proteolysis"/>
    <property type="evidence" value="ECO:0007669"/>
    <property type="project" value="UniProtKB-KW"/>
</dbReference>
<evidence type="ECO:0000256" key="10">
    <source>
        <dbReference type="PROSITE-ProRule" id="PRU10077"/>
    </source>
</evidence>
<evidence type="ECO:0000313" key="12">
    <source>
        <dbReference type="Proteomes" id="UP001230317"/>
    </source>
</evidence>
<comment type="catalytic activity">
    <reaction evidence="1 9">
        <text>Release of an N-terminal pyroglutamyl group from a polypeptide, the second amino acid generally not being Pro.</text>
        <dbReference type="EC" id="3.4.19.3"/>
    </reaction>
</comment>
<name>A0AAP4FBV7_9CORY</name>
<dbReference type="SUPFAM" id="SSF53182">
    <property type="entry name" value="Pyrrolidone carboxyl peptidase (pyroglutamate aminopeptidase)"/>
    <property type="match status" value="1"/>
</dbReference>
<evidence type="ECO:0000256" key="2">
    <source>
        <dbReference type="ARBA" id="ARBA00002280"/>
    </source>
</evidence>
<dbReference type="InterPro" id="IPR036440">
    <property type="entry name" value="Peptidase_C15-like_sf"/>
</dbReference>
<comment type="similarity">
    <text evidence="4">Belongs to the peptidase C15 family.</text>
</comment>
<accession>A0AAP4FBV7</accession>
<evidence type="ECO:0000256" key="6">
    <source>
        <dbReference type="ARBA" id="ARBA00022670"/>
    </source>
</evidence>
<comment type="function">
    <text evidence="2">Removes 5-oxoproline from various penultimate amino acid residues except L-proline.</text>
</comment>
<dbReference type="AlphaFoldDB" id="A0AAP4FBV7"/>
<dbReference type="InterPro" id="IPR033693">
    <property type="entry name" value="PGPEP1_Glu_AS"/>
</dbReference>
<dbReference type="InterPro" id="IPR029762">
    <property type="entry name" value="PGP-I_bact-type"/>
</dbReference>
<evidence type="ECO:0000256" key="9">
    <source>
        <dbReference type="PROSITE-ProRule" id="PRU10076"/>
    </source>
</evidence>
<dbReference type="EC" id="3.4.19.3" evidence="9"/>
<dbReference type="InterPro" id="IPR033694">
    <property type="entry name" value="PGPEP1_Cys_AS"/>
</dbReference>
<dbReference type="Proteomes" id="UP001230317">
    <property type="component" value="Unassembled WGS sequence"/>
</dbReference>
<dbReference type="Pfam" id="PF01470">
    <property type="entry name" value="Peptidase_C15"/>
    <property type="match status" value="1"/>
</dbReference>
<proteinExistence type="inferred from homology"/>
<evidence type="ECO:0000256" key="3">
    <source>
        <dbReference type="ARBA" id="ARBA00004496"/>
    </source>
</evidence>
<keyword evidence="5" id="KW-0963">Cytoplasm</keyword>
<dbReference type="EMBL" id="JASNVU010000002">
    <property type="protein sequence ID" value="MDK4334117.1"/>
    <property type="molecule type" value="Genomic_DNA"/>
</dbReference>